<accession>A0A1E1X8W6</accession>
<feature type="domain" description="Sulfotransferase" evidence="3">
    <location>
        <begin position="37"/>
        <end position="303"/>
    </location>
</feature>
<evidence type="ECO:0000313" key="4">
    <source>
        <dbReference type="EMBL" id="JAT95461.1"/>
    </source>
</evidence>
<protein>
    <submittedName>
        <fullName evidence="4">Putative salivary sulfotransferase</fullName>
    </submittedName>
</protein>
<sequence length="325" mass="38066">IQRKKPSCNVIDGVPRCPFTVPERIRQALDFVPQKGDLLQSTYPKSGTHLVQYITQLILKEGGSVDSYEELLGNSVFIDYYEVHWEHHLAPGTLRLFMTHLPLRRDKFNPEAKYVYVARNPWDVCVSFYYHIRTFSYFKFEDGSFDDFLDAFLKGNFGYGDYFDHVMSAYCLRNEPNVFFLTYEELTRDTPGTVIRLARFLGERYSTMLEDGETGRKRLEFILDRVKPENMRKVMELDVSNFGRNDMKLRLTDLNVTLNAALAQDATHFNFVRRCKVGGWKEHFNRDQLQRMEAAIVEKTRGSDVMELWKDIRQEALRVMVDLCG</sequence>
<dbReference type="InterPro" id="IPR027417">
    <property type="entry name" value="P-loop_NTPase"/>
</dbReference>
<proteinExistence type="evidence at transcript level"/>
<evidence type="ECO:0000256" key="2">
    <source>
        <dbReference type="ARBA" id="ARBA00022679"/>
    </source>
</evidence>
<keyword evidence="2 4" id="KW-0808">Transferase</keyword>
<dbReference type="SUPFAM" id="SSF52540">
    <property type="entry name" value="P-loop containing nucleoside triphosphate hydrolases"/>
    <property type="match status" value="1"/>
</dbReference>
<dbReference type="Pfam" id="PF00685">
    <property type="entry name" value="Sulfotransfer_1"/>
    <property type="match status" value="1"/>
</dbReference>
<dbReference type="PANTHER" id="PTHR11783">
    <property type="entry name" value="SULFOTRANSFERASE SULT"/>
    <property type="match status" value="1"/>
</dbReference>
<dbReference type="Gene3D" id="3.40.50.300">
    <property type="entry name" value="P-loop containing nucleotide triphosphate hydrolases"/>
    <property type="match status" value="1"/>
</dbReference>
<dbReference type="GO" id="GO:0008146">
    <property type="term" value="F:sulfotransferase activity"/>
    <property type="evidence" value="ECO:0007669"/>
    <property type="project" value="InterPro"/>
</dbReference>
<comment type="similarity">
    <text evidence="1">Belongs to the sulfotransferase 1 family.</text>
</comment>
<feature type="non-terminal residue" evidence="4">
    <location>
        <position position="1"/>
    </location>
</feature>
<evidence type="ECO:0000259" key="3">
    <source>
        <dbReference type="Pfam" id="PF00685"/>
    </source>
</evidence>
<evidence type="ECO:0000256" key="1">
    <source>
        <dbReference type="ARBA" id="ARBA00005771"/>
    </source>
</evidence>
<organism evidence="4">
    <name type="scientific">Amblyomma aureolatum</name>
    <dbReference type="NCBI Taxonomy" id="187763"/>
    <lineage>
        <taxon>Eukaryota</taxon>
        <taxon>Metazoa</taxon>
        <taxon>Ecdysozoa</taxon>
        <taxon>Arthropoda</taxon>
        <taxon>Chelicerata</taxon>
        <taxon>Arachnida</taxon>
        <taxon>Acari</taxon>
        <taxon>Parasitiformes</taxon>
        <taxon>Ixodida</taxon>
        <taxon>Ixodoidea</taxon>
        <taxon>Ixodidae</taxon>
        <taxon>Amblyomminae</taxon>
        <taxon>Amblyomma</taxon>
    </lineage>
</organism>
<dbReference type="EMBL" id="GFAC01003727">
    <property type="protein sequence ID" value="JAT95461.1"/>
    <property type="molecule type" value="mRNA"/>
</dbReference>
<reference evidence="4" key="1">
    <citation type="journal article" date="2017" name="Front. Cell. Infect. Microbiol.">
        <title>The Distinct Transcriptional Response of the Midgut of Amblyomma sculptum and Amblyomma aureolatum Ticks to Rickettsia rickettsii Correlates to Their Differences in Susceptibility to Infection.</title>
        <authorList>
            <person name="Martins L.A."/>
            <person name="Galletti M.F.B.M."/>
            <person name="Ribeiro J.M."/>
            <person name="Fujita A."/>
            <person name="Costa F.B."/>
            <person name="Labruna M.B."/>
            <person name="Daffre S."/>
            <person name="Fogaca A.C."/>
        </authorList>
    </citation>
    <scope>NUCLEOTIDE SEQUENCE</scope>
</reference>
<name>A0A1E1X8W6_9ACAR</name>
<dbReference type="InterPro" id="IPR000863">
    <property type="entry name" value="Sulfotransferase_dom"/>
</dbReference>
<dbReference type="AlphaFoldDB" id="A0A1E1X8W6"/>